<evidence type="ECO:0000313" key="2">
    <source>
        <dbReference type="WBParaSite" id="PS1159_v2.g22581.t1"/>
    </source>
</evidence>
<proteinExistence type="predicted"/>
<sequence>MLSPFYYSLEEAYEVMGRYYWWPKSNMNIERLRFGVLDRWRNHPHNKTTQYCTQTWINPVVKLGKFPDMNIWERSFLREHTEFSIEFKDYDDVNKFPKMTITNGWTNEQYVAISPKSRKWSNVNTNRKIPFVCEVPRFPKLFCEKGWWLHMKSRSCYHLYNATLLSFTDASLKCQSLKSTLASVNEETENKMILQMGVDYEIEKTWFGLRHDALKTHANAPKDRKSAAFFKYYADNFYFLDGTPINGTFHFFSEEQDQSVKSNCFFYTRHFWHEAPCNTKAWTLCRKMASNQPYRT</sequence>
<protein>
    <submittedName>
        <fullName evidence="2">C-type lectin domain-containing protein</fullName>
    </submittedName>
</protein>
<dbReference type="Proteomes" id="UP000887580">
    <property type="component" value="Unplaced"/>
</dbReference>
<organism evidence="1 2">
    <name type="scientific">Panagrolaimus sp. PS1159</name>
    <dbReference type="NCBI Taxonomy" id="55785"/>
    <lineage>
        <taxon>Eukaryota</taxon>
        <taxon>Metazoa</taxon>
        <taxon>Ecdysozoa</taxon>
        <taxon>Nematoda</taxon>
        <taxon>Chromadorea</taxon>
        <taxon>Rhabditida</taxon>
        <taxon>Tylenchina</taxon>
        <taxon>Panagrolaimomorpha</taxon>
        <taxon>Panagrolaimoidea</taxon>
        <taxon>Panagrolaimidae</taxon>
        <taxon>Panagrolaimus</taxon>
    </lineage>
</organism>
<name>A0AC35FZG9_9BILA</name>
<dbReference type="WBParaSite" id="PS1159_v2.g22581.t1">
    <property type="protein sequence ID" value="PS1159_v2.g22581.t1"/>
    <property type="gene ID" value="PS1159_v2.g22581"/>
</dbReference>
<reference evidence="2" key="1">
    <citation type="submission" date="2022-11" db="UniProtKB">
        <authorList>
            <consortium name="WormBaseParasite"/>
        </authorList>
    </citation>
    <scope>IDENTIFICATION</scope>
</reference>
<evidence type="ECO:0000313" key="1">
    <source>
        <dbReference type="Proteomes" id="UP000887580"/>
    </source>
</evidence>
<accession>A0AC35FZG9</accession>